<reference evidence="1 2" key="1">
    <citation type="journal article" date="2021" name="Nat. Commun.">
        <title>Genetic determinants of endophytism in the Arabidopsis root mycobiome.</title>
        <authorList>
            <person name="Mesny F."/>
            <person name="Miyauchi S."/>
            <person name="Thiergart T."/>
            <person name="Pickel B."/>
            <person name="Atanasova L."/>
            <person name="Karlsson M."/>
            <person name="Huettel B."/>
            <person name="Barry K.W."/>
            <person name="Haridas S."/>
            <person name="Chen C."/>
            <person name="Bauer D."/>
            <person name="Andreopoulos W."/>
            <person name="Pangilinan J."/>
            <person name="LaButti K."/>
            <person name="Riley R."/>
            <person name="Lipzen A."/>
            <person name="Clum A."/>
            <person name="Drula E."/>
            <person name="Henrissat B."/>
            <person name="Kohler A."/>
            <person name="Grigoriev I.V."/>
            <person name="Martin F.M."/>
            <person name="Hacquard S."/>
        </authorList>
    </citation>
    <scope>NUCLEOTIDE SEQUENCE [LARGE SCALE GENOMIC DNA]</scope>
    <source>
        <strain evidence="1 2">MPI-SDFR-AT-0079</strain>
    </source>
</reference>
<evidence type="ECO:0000313" key="2">
    <source>
        <dbReference type="Proteomes" id="UP000724584"/>
    </source>
</evidence>
<proteinExistence type="predicted"/>
<keyword evidence="2" id="KW-1185">Reference proteome</keyword>
<protein>
    <submittedName>
        <fullName evidence="1">S-adenosyl-L-methionine-dependent methyltransferase</fullName>
    </submittedName>
</protein>
<name>A0ACB7P9X0_9PEZI</name>
<organism evidence="1 2">
    <name type="scientific">Chaetomium tenue</name>
    <dbReference type="NCBI Taxonomy" id="1854479"/>
    <lineage>
        <taxon>Eukaryota</taxon>
        <taxon>Fungi</taxon>
        <taxon>Dikarya</taxon>
        <taxon>Ascomycota</taxon>
        <taxon>Pezizomycotina</taxon>
        <taxon>Sordariomycetes</taxon>
        <taxon>Sordariomycetidae</taxon>
        <taxon>Sordariales</taxon>
        <taxon>Chaetomiaceae</taxon>
        <taxon>Chaetomium</taxon>
    </lineage>
</organism>
<dbReference type="EMBL" id="JAGIZQ010000004">
    <property type="protein sequence ID" value="KAH6632802.1"/>
    <property type="molecule type" value="Genomic_DNA"/>
</dbReference>
<keyword evidence="1" id="KW-0489">Methyltransferase</keyword>
<accession>A0ACB7P9X0</accession>
<comment type="caution">
    <text evidence="1">The sequence shown here is derived from an EMBL/GenBank/DDBJ whole genome shotgun (WGS) entry which is preliminary data.</text>
</comment>
<gene>
    <name evidence="1" type="ORF">F5144DRAFT_263444</name>
</gene>
<dbReference type="Proteomes" id="UP000724584">
    <property type="component" value="Unassembled WGS sequence"/>
</dbReference>
<evidence type="ECO:0000313" key="1">
    <source>
        <dbReference type="EMBL" id="KAH6632802.1"/>
    </source>
</evidence>
<keyword evidence="1" id="KW-0808">Transferase</keyword>
<sequence>MAEKTNDPGPAPKESTFRSFTPEQSANYAANRLDYHPRLYNIVLSHHQSTGGQLDTVLDIGCGPGTATRSLAGLFNHAVGIDPSEGMITTARSLGGVTHANNNEPIRFEVCTIEDVTAQAALEAGSVDLLTAATAAHWFDMASFWPHAARLLRPGGTVALWIGGPILVDPSMPNGAAIQAAIDGFEAALDDYMAPGNRAARGLYVDMVLPWMLDTPVPEFEQASFVRREWGVGEGKEPADEYYNIQRPANVDSLALAFATASPYIRWREANAEAVGTETDPLEVMKKEIKRLLQDAGMDPKTGVIKGGIGAVLLMVKKTAN</sequence>